<sequence>MVRSLTSEYYTTSVENLVRNIKIPKFGVGSNCVAVISSPWFQVYDNDFGWGKPIAARARPSTIRGNKLVLFRGIKCIDVHTTLLSDVLVKLLADV</sequence>
<evidence type="ECO:0000313" key="3">
    <source>
        <dbReference type="Proteomes" id="UP001558713"/>
    </source>
</evidence>
<dbReference type="GO" id="GO:0016740">
    <property type="term" value="F:transferase activity"/>
    <property type="evidence" value="ECO:0007669"/>
    <property type="project" value="UniProtKB-KW"/>
</dbReference>
<reference evidence="2 3" key="1">
    <citation type="submission" date="2024-04" db="EMBL/GenBank/DDBJ databases">
        <title>Genome assembly C_amara_ONT_v2.</title>
        <authorList>
            <person name="Yant L."/>
            <person name="Moore C."/>
            <person name="Slenker M."/>
        </authorList>
    </citation>
    <scope>NUCLEOTIDE SEQUENCE [LARGE SCALE GENOMIC DNA]</scope>
    <source>
        <tissue evidence="2">Leaf</tissue>
    </source>
</reference>
<name>A0ABD1BCR9_CARAN</name>
<keyword evidence="3" id="KW-1185">Reference proteome</keyword>
<dbReference type="PANTHER" id="PTHR31896:SF31">
    <property type="entry name" value="HXXXD-TYPE ACYL-TRANSFERASE FAMILY PROTEIN"/>
    <property type="match status" value="1"/>
</dbReference>
<dbReference type="InterPro" id="IPR023213">
    <property type="entry name" value="CAT-like_dom_sf"/>
</dbReference>
<gene>
    <name evidence="2" type="ORF">V5N11_006391</name>
</gene>
<keyword evidence="1" id="KW-0808">Transferase</keyword>
<evidence type="ECO:0000256" key="1">
    <source>
        <dbReference type="ARBA" id="ARBA00022679"/>
    </source>
</evidence>
<comment type="caution">
    <text evidence="2">The sequence shown here is derived from an EMBL/GenBank/DDBJ whole genome shotgun (WGS) entry which is preliminary data.</text>
</comment>
<dbReference type="Pfam" id="PF02458">
    <property type="entry name" value="Transferase"/>
    <property type="match status" value="1"/>
</dbReference>
<dbReference type="InterPro" id="IPR051283">
    <property type="entry name" value="Sec_Metabolite_Acyltrans"/>
</dbReference>
<dbReference type="AlphaFoldDB" id="A0ABD1BCR9"/>
<dbReference type="Gene3D" id="3.30.559.10">
    <property type="entry name" value="Chloramphenicol acetyltransferase-like domain"/>
    <property type="match status" value="1"/>
</dbReference>
<dbReference type="Proteomes" id="UP001558713">
    <property type="component" value="Unassembled WGS sequence"/>
</dbReference>
<proteinExistence type="predicted"/>
<dbReference type="PANTHER" id="PTHR31896">
    <property type="entry name" value="FAMILY REGULATORY PROTEIN, PUTATIVE (AFU_ORTHOLOGUE AFUA_3G14730)-RELATED"/>
    <property type="match status" value="1"/>
</dbReference>
<evidence type="ECO:0000313" key="2">
    <source>
        <dbReference type="EMBL" id="KAL1216352.1"/>
    </source>
</evidence>
<accession>A0ABD1BCR9</accession>
<protein>
    <submittedName>
        <fullName evidence="2">Acetyltransferase</fullName>
    </submittedName>
</protein>
<organism evidence="2 3">
    <name type="scientific">Cardamine amara subsp. amara</name>
    <dbReference type="NCBI Taxonomy" id="228776"/>
    <lineage>
        <taxon>Eukaryota</taxon>
        <taxon>Viridiplantae</taxon>
        <taxon>Streptophyta</taxon>
        <taxon>Embryophyta</taxon>
        <taxon>Tracheophyta</taxon>
        <taxon>Spermatophyta</taxon>
        <taxon>Magnoliopsida</taxon>
        <taxon>eudicotyledons</taxon>
        <taxon>Gunneridae</taxon>
        <taxon>Pentapetalae</taxon>
        <taxon>rosids</taxon>
        <taxon>malvids</taxon>
        <taxon>Brassicales</taxon>
        <taxon>Brassicaceae</taxon>
        <taxon>Cardamineae</taxon>
        <taxon>Cardamine</taxon>
    </lineage>
</organism>
<dbReference type="EMBL" id="JBANAX010000267">
    <property type="protein sequence ID" value="KAL1216352.1"/>
    <property type="molecule type" value="Genomic_DNA"/>
</dbReference>